<evidence type="ECO:0000256" key="1">
    <source>
        <dbReference type="SAM" id="MobiDB-lite"/>
    </source>
</evidence>
<feature type="region of interest" description="Disordered" evidence="1">
    <location>
        <begin position="197"/>
        <end position="217"/>
    </location>
</feature>
<proteinExistence type="predicted"/>
<dbReference type="Proteomes" id="UP001498398">
    <property type="component" value="Unassembled WGS sequence"/>
</dbReference>
<evidence type="ECO:0000313" key="4">
    <source>
        <dbReference type="Proteomes" id="UP001498398"/>
    </source>
</evidence>
<reference evidence="3 4" key="1">
    <citation type="submission" date="2024-01" db="EMBL/GenBank/DDBJ databases">
        <title>A draft genome for the cacao thread blight pathogen Marasmiellus scandens.</title>
        <authorList>
            <person name="Baruah I.K."/>
            <person name="Leung J."/>
            <person name="Bukari Y."/>
            <person name="Amoako-Attah I."/>
            <person name="Meinhardt L.W."/>
            <person name="Bailey B.A."/>
            <person name="Cohen S.P."/>
        </authorList>
    </citation>
    <scope>NUCLEOTIDE SEQUENCE [LARGE SCALE GENOMIC DNA]</scope>
    <source>
        <strain evidence="3 4">GH-19</strain>
    </source>
</reference>
<protein>
    <submittedName>
        <fullName evidence="3">Uncharacterized protein</fullName>
    </submittedName>
</protein>
<evidence type="ECO:0000256" key="2">
    <source>
        <dbReference type="SAM" id="Phobius"/>
    </source>
</evidence>
<keyword evidence="4" id="KW-1185">Reference proteome</keyword>
<name>A0ABR1J9S5_9AGAR</name>
<feature type="transmembrane region" description="Helical" evidence="2">
    <location>
        <begin position="125"/>
        <end position="149"/>
    </location>
</feature>
<dbReference type="EMBL" id="JBANRG010000028">
    <property type="protein sequence ID" value="KAK7452771.1"/>
    <property type="molecule type" value="Genomic_DNA"/>
</dbReference>
<keyword evidence="2" id="KW-0812">Transmembrane</keyword>
<keyword evidence="2" id="KW-0472">Membrane</keyword>
<keyword evidence="2" id="KW-1133">Transmembrane helix</keyword>
<gene>
    <name evidence="3" type="ORF">VKT23_012174</name>
</gene>
<evidence type="ECO:0000313" key="3">
    <source>
        <dbReference type="EMBL" id="KAK7452771.1"/>
    </source>
</evidence>
<feature type="compositionally biased region" description="Basic and acidic residues" evidence="1">
    <location>
        <begin position="205"/>
        <end position="217"/>
    </location>
</feature>
<comment type="caution">
    <text evidence="3">The sequence shown here is derived from an EMBL/GenBank/DDBJ whole genome shotgun (WGS) entry which is preliminary data.</text>
</comment>
<sequence length="245" mass="26861">MENTVSQAINGSPWNENGIIKGTSHFNIVAGLVAAFKYAMASQSNMTNLINEYLAVQYNAVLLNAASSDKPDIYQVDWTSPQSGDFEPNGQTSALTILINAMSLNSTDEGSTISPESNKGKEINIGLIVGCVIGLFALTVVILLAFLYYRKRQKQYRQSLPPVFPIPRSFPRLEKSGFQKSDMTHSSDIVYQASLQAETGQVGNSRDEGGRRESLPTEELVRILARRLQAVGPEAEDTPPSYRVN</sequence>
<accession>A0ABR1J9S5</accession>
<organism evidence="3 4">
    <name type="scientific">Marasmiellus scandens</name>
    <dbReference type="NCBI Taxonomy" id="2682957"/>
    <lineage>
        <taxon>Eukaryota</taxon>
        <taxon>Fungi</taxon>
        <taxon>Dikarya</taxon>
        <taxon>Basidiomycota</taxon>
        <taxon>Agaricomycotina</taxon>
        <taxon>Agaricomycetes</taxon>
        <taxon>Agaricomycetidae</taxon>
        <taxon>Agaricales</taxon>
        <taxon>Marasmiineae</taxon>
        <taxon>Omphalotaceae</taxon>
        <taxon>Marasmiellus</taxon>
    </lineage>
</organism>